<name>A0A1I7VHJ2_LOALO</name>
<feature type="region of interest" description="Disordered" evidence="2">
    <location>
        <begin position="847"/>
        <end position="913"/>
    </location>
</feature>
<feature type="region of interest" description="Disordered" evidence="2">
    <location>
        <begin position="1217"/>
        <end position="1236"/>
    </location>
</feature>
<proteinExistence type="predicted"/>
<feature type="region of interest" description="Disordered" evidence="2">
    <location>
        <begin position="2198"/>
        <end position="2247"/>
    </location>
</feature>
<feature type="compositionally biased region" description="Low complexity" evidence="2">
    <location>
        <begin position="2753"/>
        <end position="2765"/>
    </location>
</feature>
<evidence type="ECO:0000256" key="2">
    <source>
        <dbReference type="SAM" id="MobiDB-lite"/>
    </source>
</evidence>
<accession>A0A1I7VHJ2</accession>
<keyword evidence="4" id="KW-1185">Reference proteome</keyword>
<dbReference type="Proteomes" id="UP000095285">
    <property type="component" value="Unassembled WGS sequence"/>
</dbReference>
<dbReference type="SMART" id="SM00360">
    <property type="entry name" value="RRM"/>
    <property type="match status" value="2"/>
</dbReference>
<feature type="region of interest" description="Disordered" evidence="2">
    <location>
        <begin position="2062"/>
        <end position="2103"/>
    </location>
</feature>
<dbReference type="Pfam" id="PF00076">
    <property type="entry name" value="RRM_1"/>
    <property type="match status" value="1"/>
</dbReference>
<feature type="region of interest" description="Disordered" evidence="2">
    <location>
        <begin position="2749"/>
        <end position="2808"/>
    </location>
</feature>
<feature type="compositionally biased region" description="Low complexity" evidence="2">
    <location>
        <begin position="1282"/>
        <end position="1312"/>
    </location>
</feature>
<dbReference type="PROSITE" id="PS50102">
    <property type="entry name" value="RRM"/>
    <property type="match status" value="2"/>
</dbReference>
<organism evidence="4 5">
    <name type="scientific">Loa loa</name>
    <name type="common">Eye worm</name>
    <name type="synonym">Filaria loa</name>
    <dbReference type="NCBI Taxonomy" id="7209"/>
    <lineage>
        <taxon>Eukaryota</taxon>
        <taxon>Metazoa</taxon>
        <taxon>Ecdysozoa</taxon>
        <taxon>Nematoda</taxon>
        <taxon>Chromadorea</taxon>
        <taxon>Rhabditida</taxon>
        <taxon>Spirurina</taxon>
        <taxon>Spiruromorpha</taxon>
        <taxon>Filarioidea</taxon>
        <taxon>Onchocercidae</taxon>
        <taxon>Loa</taxon>
    </lineage>
</organism>
<feature type="compositionally biased region" description="Basic and acidic residues" evidence="2">
    <location>
        <begin position="2022"/>
        <end position="2043"/>
    </location>
</feature>
<feature type="compositionally biased region" description="Basic and acidic residues" evidence="2">
    <location>
        <begin position="1593"/>
        <end position="1630"/>
    </location>
</feature>
<feature type="region of interest" description="Disordered" evidence="2">
    <location>
        <begin position="800"/>
        <end position="819"/>
    </location>
</feature>
<evidence type="ECO:0000313" key="4">
    <source>
        <dbReference type="Proteomes" id="UP000095285"/>
    </source>
</evidence>
<feature type="compositionally biased region" description="Basic residues" evidence="2">
    <location>
        <begin position="1666"/>
        <end position="1690"/>
    </location>
</feature>
<feature type="compositionally biased region" description="Polar residues" evidence="2">
    <location>
        <begin position="1441"/>
        <end position="1454"/>
    </location>
</feature>
<feature type="compositionally biased region" description="Basic and acidic residues" evidence="2">
    <location>
        <begin position="46"/>
        <end position="67"/>
    </location>
</feature>
<feature type="compositionally biased region" description="Basic and acidic residues" evidence="2">
    <location>
        <begin position="1455"/>
        <end position="1497"/>
    </location>
</feature>
<feature type="compositionally biased region" description="Basic and acidic residues" evidence="2">
    <location>
        <begin position="1413"/>
        <end position="1439"/>
    </location>
</feature>
<feature type="region of interest" description="Disordered" evidence="2">
    <location>
        <begin position="1255"/>
        <end position="1569"/>
    </location>
</feature>
<feature type="domain" description="RRM" evidence="3">
    <location>
        <begin position="287"/>
        <end position="365"/>
    </location>
</feature>
<feature type="compositionally biased region" description="Basic and acidic residues" evidence="2">
    <location>
        <begin position="511"/>
        <end position="524"/>
    </location>
</feature>
<dbReference type="STRING" id="7209.A0A1I7VHJ2"/>
<keyword evidence="1" id="KW-0694">RNA-binding</keyword>
<dbReference type="InterPro" id="IPR000504">
    <property type="entry name" value="RRM_dom"/>
</dbReference>
<feature type="compositionally biased region" description="Polar residues" evidence="2">
    <location>
        <begin position="1357"/>
        <end position="1373"/>
    </location>
</feature>
<dbReference type="InterPro" id="IPR035979">
    <property type="entry name" value="RBD_domain_sf"/>
</dbReference>
<reference evidence="4" key="1">
    <citation type="submission" date="2012-04" db="EMBL/GenBank/DDBJ databases">
        <title>The Genome Sequence of Loa loa.</title>
        <authorList>
            <consortium name="The Broad Institute Genome Sequencing Platform"/>
            <consortium name="Broad Institute Genome Sequencing Center for Infectious Disease"/>
            <person name="Nutman T.B."/>
            <person name="Fink D.L."/>
            <person name="Russ C."/>
            <person name="Young S."/>
            <person name="Zeng Q."/>
            <person name="Gargeya S."/>
            <person name="Alvarado L."/>
            <person name="Berlin A."/>
            <person name="Chapman S.B."/>
            <person name="Chen Z."/>
            <person name="Freedman E."/>
            <person name="Gellesch M."/>
            <person name="Goldberg J."/>
            <person name="Griggs A."/>
            <person name="Gujja S."/>
            <person name="Heilman E.R."/>
            <person name="Heiman D."/>
            <person name="Howarth C."/>
            <person name="Mehta T."/>
            <person name="Neiman D."/>
            <person name="Pearson M."/>
            <person name="Roberts A."/>
            <person name="Saif S."/>
            <person name="Shea T."/>
            <person name="Shenoy N."/>
            <person name="Sisk P."/>
            <person name="Stolte C."/>
            <person name="Sykes S."/>
            <person name="White J."/>
            <person name="Yandava C."/>
            <person name="Haas B."/>
            <person name="Henn M.R."/>
            <person name="Nusbaum C."/>
            <person name="Birren B."/>
        </authorList>
    </citation>
    <scope>NUCLEOTIDE SEQUENCE [LARGE SCALE GENOMIC DNA]</scope>
</reference>
<feature type="region of interest" description="Disordered" evidence="2">
    <location>
        <begin position="2625"/>
        <end position="2663"/>
    </location>
</feature>
<feature type="compositionally biased region" description="Polar residues" evidence="2">
    <location>
        <begin position="1255"/>
        <end position="1269"/>
    </location>
</feature>
<feature type="compositionally biased region" description="Polar residues" evidence="2">
    <location>
        <begin position="1992"/>
        <end position="2014"/>
    </location>
</feature>
<feature type="compositionally biased region" description="Low complexity" evidence="2">
    <location>
        <begin position="2229"/>
        <end position="2243"/>
    </location>
</feature>
<feature type="region of interest" description="Disordered" evidence="2">
    <location>
        <begin position="2459"/>
        <end position="2494"/>
    </location>
</feature>
<feature type="compositionally biased region" description="Low complexity" evidence="2">
    <location>
        <begin position="693"/>
        <end position="704"/>
    </location>
</feature>
<feature type="compositionally biased region" description="Low complexity" evidence="2">
    <location>
        <begin position="95"/>
        <end position="114"/>
    </location>
</feature>
<feature type="compositionally biased region" description="Polar residues" evidence="2">
    <location>
        <begin position="2485"/>
        <end position="2494"/>
    </location>
</feature>
<feature type="compositionally biased region" description="Basic and acidic residues" evidence="2">
    <location>
        <begin position="1840"/>
        <end position="1864"/>
    </location>
</feature>
<feature type="compositionally biased region" description="Basic and acidic residues" evidence="2">
    <location>
        <begin position="2460"/>
        <end position="2469"/>
    </location>
</feature>
<feature type="region of interest" description="Disordered" evidence="2">
    <location>
        <begin position="1915"/>
        <end position="2050"/>
    </location>
</feature>
<feature type="compositionally biased region" description="Basic and acidic residues" evidence="2">
    <location>
        <begin position="1946"/>
        <end position="1969"/>
    </location>
</feature>
<feature type="compositionally biased region" description="Basic and acidic residues" evidence="2">
    <location>
        <begin position="1329"/>
        <end position="1355"/>
    </location>
</feature>
<feature type="region of interest" description="Disordered" evidence="2">
    <location>
        <begin position="942"/>
        <end position="981"/>
    </location>
</feature>
<feature type="compositionally biased region" description="Low complexity" evidence="2">
    <location>
        <begin position="570"/>
        <end position="590"/>
    </location>
</feature>
<feature type="region of interest" description="Disordered" evidence="2">
    <location>
        <begin position="1583"/>
        <end position="1871"/>
    </location>
</feature>
<feature type="compositionally biased region" description="Low complexity" evidence="2">
    <location>
        <begin position="2796"/>
        <end position="2808"/>
    </location>
</feature>
<feature type="compositionally biased region" description="Pro residues" evidence="2">
    <location>
        <begin position="1189"/>
        <end position="1203"/>
    </location>
</feature>
<feature type="compositionally biased region" description="Basic and acidic residues" evidence="2">
    <location>
        <begin position="1784"/>
        <end position="1817"/>
    </location>
</feature>
<feature type="compositionally biased region" description="Basic and acidic residues" evidence="2">
    <location>
        <begin position="2532"/>
        <end position="2559"/>
    </location>
</feature>
<sequence>MLAVAVRRSIRIDVHLTCIHQIHPHQSRFRKNGKTSQHRLSSSRRQSRERERDRERGNSSRTDERSQRSRTSGNNDRRMGASDSRPSRRSRHSPRASASSDSSRDSVSPSGSSGHYHHASNTHTVQSTVIKLGTPSSRRNDTNSFNELSSTCGTHDSLSGIYVSNLPSSRTEGFLRDGLTNFFKKFGKVVHIMFETESGPNFVEQRRALVIFQRLMDADKLKDNHHMFGLRLKIRFASHATVTEAYSTYLVTNGQACTRLQECLSSQDTASTSSSSAVDALANRASRTLYVGGLERRTTDDSLRSRFSCFGHILETEVKNWESPSPFAFIQFADIQSVVCAINAYAQSTHSSGGKGKLKMNWGRTIVSNKIWIGELPSSCSADYLREKIRVSFTDTFNEVIYDPRHREALLLFSNNDSAQKAFSMIKTKQVAFWNADEKKDVHVPVDYCSEKLHDYFVDRKFRGESGNALVNGNGPGSCTGNSTLACSSGGLAIASTSASSLLAPPPDPPSHLRDTSSRTDGRRSSSSMASRRRRSDEREGCRTSSRSLRYSSYNRSRRRRERARRNDVSPSSSSTSSTSSDSDLSSSSTPDRKRTGTGHSKTNIQRLHKDKTPVCPSSSRQPNSPSSGKPDRNFERSNSITGITLQTVANRSSSRASLAQLLPPPMPSAPILNPVMISTPNEMIQQQEYHHSSMSSTSLSVDSGLPYGANGKSTAEQRNRKAEQQQTDAKRLDNKGSHVSGLYNPAMQGNFTANELSAITSNRIEEIANTLVNVLQHHSKASTSTTASAPLAVMSGTHQNHSSTCSTQRSADDFCDSSRHHSSRLSASFAKRTKWPWGNDPIKNHCAIPLDGSANRSRDPRYRKYSPQTSTVLPLPKFVHERRSTPSSCRSSVPDPFRSPQQQKQDSRCLRNSLPASSSSLAALNSLNAIAGCSLKWSAAENSPPQKATRGRTHSSVSRSESSNSEAMLSPDPSNSTTQTSLVTGTIDIFGDTSPSNNSSAYRERLDALGATFQNIEQKFQKTKQNTHLEYDRKGPLQRSYKFEEELERLKARTGSSSSTVTTSQSVTTTCSTTCSHPTSNTFTDSFTRVRSGCGTTSVFDSKDTESQKLIRTPLSISIPMPPAPLASTSSSPYTTVFYTTCISSSSLSSPQFSGTQIKKPIPSSNITQSSNQTPSSTAARIAYPPDFSVPPPPLPQPPVPPTLSLTAYKSAATGTSLISAPPPPPPLTSNNSTSYLLDPTSSCLTTSLQSLTRSAVPQSGVQSSSWRTAAKPSTPPPPASHSSVSSKQTSVSSVSSTPKPSTSGSASGGAVLEMDKMRSRTQGTEKVQMREKEHLKIGSKSHLPEKKVSKDLANKQPSLSELFRQQAQDSSEVLKKQLKKVKKEKSDEPSHHRSNDESKKGITESTKGKHSKENEKKLPEKSDQNVAEKEKDKHADGKGQSQEAKLKTANQKQLKEKKEKELREKDKEHEGGEPASERKKTQRPMEKSIKNKSVKDGGGIKQKEKVKEKEQLQKYRSKKRQEEERCKQKEKEKEQRKKELTKKRKRKRESSTSSSEEASSSEVELHSFDRELKRLFMEEEASGSLGLSMYDRVKQRSSSKPDDAARKNRALELLQERTQNRRNNEQNRPKRVQLESSSSDEKKGSSNDDESDNSSGPSIDTSKARKKKKKTEPKGKAAKKAKSLPQKKLRADDETEYNDDGDNNGNDDDDDDDDDGVGKDSERSESEEDHSKRKRSRKGAGLKIYKKQKKTMSLSLDDVFGTYSTDDESTKHSKGSIVPSLYKEKDEKENGKKAITKSDENQKSKNEKEKIENTKRLTLKKERKKEKLDESDGGESGAEGKKVVPRKTESKQIFERSVERKVTGRKRFGISDEVSEATTVNTVLPEKKKQKAEKSLVVISMFREEDKRLSKVQAPITLEQKRKSQTPGTSRQFEKKLAKKLKREQKERHEEQKREAAETKQKDEKLQNETQRQKVNRADSGNSDGAGVSGISSLNDRNSETVVQSHESSSTKCVRKRHFKAENSEKVKKSREEPKSPKTDVSETISDSCQDLKRKAVVVVKQEPSNKSPEKIAVNNVRDDISGPESKSGSPSDRRNTALHLPQSVKTTVPSVIPAVVEVKRIEVDCISEECATNTTLHTMANEYHSPRNKLHDESNRSSKYGSMEQKLETDGSSVVADNIVVSRHFPEEADLDQNRLKQQEHQELCTSDDEGGGGGNIDRNVVGRKNSVSSTNSSESGQTSLLSTSSANLETQLEDGPEDQEQQQILESEKIRISGSVEVLKSGGICSTEQEFVEKTENEEKLSSNDMVIQLSTSEQVIVPNSDAECSTDPIVHSADVVNNALTKQQQQPQNVEGSGVSILDSANDVESNGSFELIDEGRVGDVDSLPDQDIDGDIGSMRQQHCRESTYEVGHIQNEAVMEAEEEHADDSECVATVRAQNDVHDVQETEFAVQSIVLDDSRSQHSGEDSSAAMDYLSEGVGGSNSRRGSLNDSATMANMNLNANKQQEENNSQHNADDGNGDSITSKSAADTERQDMQSEGTDDGKGKMDVDKRSDSHLDEVIDDVVAGGYMEVDAEQLMRINSKKAKEEAVLRAAAASTQGSINAKVMPSISFSRDAETSQYDYQNAAQGSSHIQQQQYGSSGYHVQQSQQHQQPQMPQQIPLQQDLLSKPLQQQLQQNVIHGNSHVVLQQQPQQQQHMGQVVMQQQQHSRLTSYQQSQSQIMKVPETTYLQPQHLPPIEQRVQGTTAISQQQQPHPLQSQSVTTGSLPSYYPGRNAVQHPGTASFASPQMSLQQQQQQQQHLFLQQQQTTDNMQNITNTVSTGAVHAVSQLPDVCQQVVQTASSQQQTTQLVAQSHVQHQQSINYGSPMMTATCNAATVVAAQTVSTASRQLDLNKQIGLSTAPFQESISSSPYDLYANLPRKPSSGVVQSQHQQQ</sequence>
<feature type="compositionally biased region" description="Basic residues" evidence="2">
    <location>
        <begin position="1734"/>
        <end position="1752"/>
    </location>
</feature>
<feature type="compositionally biased region" description="Basic residues" evidence="2">
    <location>
        <begin position="1541"/>
        <end position="1550"/>
    </location>
</feature>
<feature type="region of interest" description="Disordered" evidence="2">
    <location>
        <begin position="2918"/>
        <end position="2940"/>
    </location>
</feature>
<feature type="domain" description="RRM" evidence="3">
    <location>
        <begin position="159"/>
        <end position="239"/>
    </location>
</feature>
<feature type="region of interest" description="Disordered" evidence="2">
    <location>
        <begin position="688"/>
        <end position="738"/>
    </location>
</feature>
<feature type="region of interest" description="Disordered" evidence="2">
    <location>
        <begin position="2508"/>
        <end position="2559"/>
    </location>
</feature>
<protein>
    <submittedName>
        <fullName evidence="5">Msx2-interacting protein</fullName>
    </submittedName>
</protein>
<dbReference type="eggNOG" id="KOG0112">
    <property type="taxonomic scope" value="Eukaryota"/>
</dbReference>
<evidence type="ECO:0000256" key="1">
    <source>
        <dbReference type="PROSITE-ProRule" id="PRU00176"/>
    </source>
</evidence>
<feature type="region of interest" description="Disordered" evidence="2">
    <location>
        <begin position="499"/>
        <end position="639"/>
    </location>
</feature>
<feature type="compositionally biased region" description="Polar residues" evidence="2">
    <location>
        <begin position="800"/>
        <end position="810"/>
    </location>
</feature>
<feature type="compositionally biased region" description="Low complexity" evidence="2">
    <location>
        <begin position="2632"/>
        <end position="2663"/>
    </location>
</feature>
<feature type="compositionally biased region" description="Basic and acidic residues" evidence="2">
    <location>
        <begin position="1522"/>
        <end position="1540"/>
    </location>
</feature>
<dbReference type="SUPFAM" id="SSF54928">
    <property type="entry name" value="RNA-binding domain, RBD"/>
    <property type="match status" value="2"/>
</dbReference>
<dbReference type="WBParaSite" id="EN70_2634">
    <property type="protein sequence ID" value="EN70_2634"/>
    <property type="gene ID" value="EN70_2634"/>
</dbReference>
<feature type="compositionally biased region" description="Acidic residues" evidence="2">
    <location>
        <begin position="1695"/>
        <end position="1717"/>
    </location>
</feature>
<feature type="compositionally biased region" description="Basic and acidic residues" evidence="2">
    <location>
        <begin position="1386"/>
        <end position="1404"/>
    </location>
</feature>
<feature type="compositionally biased region" description="Low complexity" evidence="2">
    <location>
        <begin position="1553"/>
        <end position="1564"/>
    </location>
</feature>
<feature type="region of interest" description="Disordered" evidence="2">
    <location>
        <begin position="1148"/>
        <end position="1206"/>
    </location>
</feature>
<dbReference type="Gene3D" id="3.30.70.330">
    <property type="match status" value="2"/>
</dbReference>
<reference evidence="5" key="2">
    <citation type="submission" date="2016-11" db="UniProtKB">
        <authorList>
            <consortium name="WormBaseParasite"/>
        </authorList>
    </citation>
    <scope>IDENTIFICATION</scope>
</reference>
<feature type="region of interest" description="Disordered" evidence="2">
    <location>
        <begin position="25"/>
        <end position="127"/>
    </location>
</feature>
<evidence type="ECO:0000313" key="5">
    <source>
        <dbReference type="WBParaSite" id="EN70_2634"/>
    </source>
</evidence>
<feature type="compositionally biased region" description="Low complexity" evidence="2">
    <location>
        <begin position="2929"/>
        <end position="2940"/>
    </location>
</feature>
<dbReference type="InterPro" id="IPR012677">
    <property type="entry name" value="Nucleotide-bd_a/b_plait_sf"/>
</dbReference>
<feature type="region of interest" description="Disordered" evidence="2">
    <location>
        <begin position="2149"/>
        <end position="2174"/>
    </location>
</feature>
<feature type="compositionally biased region" description="Polar residues" evidence="2">
    <location>
        <begin position="1152"/>
        <end position="1180"/>
    </location>
</feature>
<evidence type="ECO:0000259" key="3">
    <source>
        <dbReference type="PROSITE" id="PS50102"/>
    </source>
</evidence>
<feature type="compositionally biased region" description="Basic and acidic residues" evidence="2">
    <location>
        <begin position="716"/>
        <end position="737"/>
    </location>
</feature>
<dbReference type="GO" id="GO:0003723">
    <property type="term" value="F:RNA binding"/>
    <property type="evidence" value="ECO:0007669"/>
    <property type="project" value="UniProtKB-UniRule"/>
</dbReference>
<feature type="compositionally biased region" description="Low complexity" evidence="2">
    <location>
        <begin position="617"/>
        <end position="628"/>
    </location>
</feature>
<feature type="compositionally biased region" description="Basic and acidic residues" evidence="2">
    <location>
        <begin position="1503"/>
        <end position="1515"/>
    </location>
</feature>
<feature type="compositionally biased region" description="Basic residues" evidence="2">
    <location>
        <begin position="25"/>
        <end position="45"/>
    </location>
</feature>
<feature type="compositionally biased region" description="Low complexity" evidence="2">
    <location>
        <begin position="543"/>
        <end position="555"/>
    </location>
</feature>
<feature type="compositionally biased region" description="Low complexity" evidence="2">
    <location>
        <begin position="956"/>
        <end position="971"/>
    </location>
</feature>